<dbReference type="InterPro" id="IPR002401">
    <property type="entry name" value="Cyt_P450_E_grp-I"/>
</dbReference>
<keyword evidence="2 7" id="KW-0349">Heme</keyword>
<evidence type="ECO:0000256" key="8">
    <source>
        <dbReference type="RuleBase" id="RU000461"/>
    </source>
</evidence>
<protein>
    <submittedName>
        <fullName evidence="10">Cytochrome P450</fullName>
    </submittedName>
</protein>
<keyword evidence="11" id="KW-1185">Reference proteome</keyword>
<dbReference type="GO" id="GO:0004497">
    <property type="term" value="F:monooxygenase activity"/>
    <property type="evidence" value="ECO:0007669"/>
    <property type="project" value="UniProtKB-KW"/>
</dbReference>
<dbReference type="Pfam" id="PF00067">
    <property type="entry name" value="p450"/>
    <property type="match status" value="1"/>
</dbReference>
<dbReference type="GO" id="GO:0016705">
    <property type="term" value="F:oxidoreductase activity, acting on paired donors, with incorporation or reduction of molecular oxygen"/>
    <property type="evidence" value="ECO:0007669"/>
    <property type="project" value="InterPro"/>
</dbReference>
<dbReference type="InterPro" id="IPR050651">
    <property type="entry name" value="Plant_Cytochrome_P450_Monoox"/>
</dbReference>
<dbReference type="PANTHER" id="PTHR47947:SF3">
    <property type="entry name" value="CYTOCHROME P450 81D1-LIKE"/>
    <property type="match status" value="1"/>
</dbReference>
<dbReference type="STRING" id="93759.A0A1R3HK23"/>
<dbReference type="InterPro" id="IPR017972">
    <property type="entry name" value="Cyt_P450_CS"/>
</dbReference>
<dbReference type="InterPro" id="IPR001128">
    <property type="entry name" value="Cyt_P450"/>
</dbReference>
<evidence type="ECO:0000256" key="2">
    <source>
        <dbReference type="ARBA" id="ARBA00022617"/>
    </source>
</evidence>
<feature type="binding site" description="axial binding residue" evidence="7">
    <location>
        <position position="370"/>
    </location>
    <ligand>
        <name>heme</name>
        <dbReference type="ChEBI" id="CHEBI:30413"/>
    </ligand>
    <ligandPart>
        <name>Fe</name>
        <dbReference type="ChEBI" id="CHEBI:18248"/>
    </ligandPart>
</feature>
<sequence>MELSIFHYLVFLLFLYCLTKRWLQNRGLPPSPAFSLPIIGHLHLIKPPLHRTLAQLSKQYGAILFLKFGSRPVLVVSSLSAVEECFTKNDIIFANRPRLLAGKHLGCDYRTLVWSSYGDHWTNLRRIAALEILSSTRIQKYAGVRMDEVRSLILRLYRTSKNGDDQFHVVEIRSLFFVVVLNVMMRMIAAKRYYREGKEDLEEERKFKEMVTETLAVSGVRSIVDSIPVLKWVLLTAGTETSAATMEWALTLLLNNPRTLVKAREEIDMVVGTSRLMDDTDIDKLPYLRGIINETFRMCPIAPFLIPHESSEECTVGGFRIPCGTMLLVNIWSMHHDPAIWEEPTEFKPERFLGPKTGLILPFGAGRRKCPGERMAIRSISLVLGSLIQCFEWERIGEEMVDMSEGKGLTMPKAKPLVAKYRPRSTMMNLLSQI</sequence>
<keyword evidence="9" id="KW-0732">Signal</keyword>
<dbReference type="PANTHER" id="PTHR47947">
    <property type="entry name" value="CYTOCHROME P450 82C3-RELATED"/>
    <property type="match status" value="1"/>
</dbReference>
<evidence type="ECO:0000256" key="4">
    <source>
        <dbReference type="ARBA" id="ARBA00023002"/>
    </source>
</evidence>
<feature type="signal peptide" evidence="9">
    <location>
        <begin position="1"/>
        <end position="21"/>
    </location>
</feature>
<comment type="cofactor">
    <cofactor evidence="7">
        <name>heme</name>
        <dbReference type="ChEBI" id="CHEBI:30413"/>
    </cofactor>
</comment>
<accession>A0A1R3HK23</accession>
<name>A0A1R3HK23_9ROSI</name>
<dbReference type="InterPro" id="IPR036396">
    <property type="entry name" value="Cyt_P450_sf"/>
</dbReference>
<feature type="chain" id="PRO_5012074023" evidence="9">
    <location>
        <begin position="22"/>
        <end position="434"/>
    </location>
</feature>
<dbReference type="PROSITE" id="PS00086">
    <property type="entry name" value="CYTOCHROME_P450"/>
    <property type="match status" value="1"/>
</dbReference>
<keyword evidence="5 7" id="KW-0408">Iron</keyword>
<proteinExistence type="inferred from homology"/>
<dbReference type="PRINTS" id="PR00385">
    <property type="entry name" value="P450"/>
</dbReference>
<keyword evidence="4 8" id="KW-0560">Oxidoreductase</keyword>
<comment type="caution">
    <text evidence="10">The sequence shown here is derived from an EMBL/GenBank/DDBJ whole genome shotgun (WGS) entry which is preliminary data.</text>
</comment>
<reference evidence="11" key="1">
    <citation type="submission" date="2013-09" db="EMBL/GenBank/DDBJ databases">
        <title>Corchorus olitorius genome sequencing.</title>
        <authorList>
            <person name="Alam M."/>
            <person name="Haque M.S."/>
            <person name="Islam M.S."/>
            <person name="Emdad E.M."/>
            <person name="Islam M.M."/>
            <person name="Ahmed B."/>
            <person name="Halim A."/>
            <person name="Hossen Q.M.M."/>
            <person name="Hossain M.Z."/>
            <person name="Ahmed R."/>
            <person name="Khan M.M."/>
            <person name="Islam R."/>
            <person name="Rashid M.M."/>
            <person name="Khan S.A."/>
            <person name="Rahman M.S."/>
            <person name="Alam M."/>
            <person name="Yahiya A.S."/>
            <person name="Khan M.S."/>
            <person name="Azam M.S."/>
            <person name="Haque T."/>
            <person name="Lashkar M.Z.H."/>
            <person name="Akhand A.I."/>
            <person name="Morshed G."/>
            <person name="Roy S."/>
            <person name="Uddin K.S."/>
            <person name="Rabeya T."/>
            <person name="Hossain A.S."/>
            <person name="Chowdhury A."/>
            <person name="Snigdha A.R."/>
            <person name="Mortoza M.S."/>
            <person name="Matin S.A."/>
            <person name="Hoque S.M.E."/>
            <person name="Islam M.K."/>
            <person name="Roy D.K."/>
            <person name="Haider R."/>
            <person name="Moosa M.M."/>
            <person name="Elias S.M."/>
            <person name="Hasan A.M."/>
            <person name="Jahan S."/>
            <person name="Shafiuddin M."/>
            <person name="Mahmood N."/>
            <person name="Shommy N.S."/>
        </authorList>
    </citation>
    <scope>NUCLEOTIDE SEQUENCE [LARGE SCALE GENOMIC DNA]</scope>
    <source>
        <strain evidence="11">cv. O-4</strain>
    </source>
</reference>
<dbReference type="SUPFAM" id="SSF48264">
    <property type="entry name" value="Cytochrome P450"/>
    <property type="match status" value="1"/>
</dbReference>
<dbReference type="Proteomes" id="UP000187203">
    <property type="component" value="Unassembled WGS sequence"/>
</dbReference>
<evidence type="ECO:0000256" key="6">
    <source>
        <dbReference type="ARBA" id="ARBA00023033"/>
    </source>
</evidence>
<dbReference type="PRINTS" id="PR00463">
    <property type="entry name" value="EP450I"/>
</dbReference>
<evidence type="ECO:0000313" key="10">
    <source>
        <dbReference type="EMBL" id="OMO70651.1"/>
    </source>
</evidence>
<dbReference type="Gene3D" id="1.10.630.10">
    <property type="entry name" value="Cytochrome P450"/>
    <property type="match status" value="2"/>
</dbReference>
<evidence type="ECO:0000256" key="3">
    <source>
        <dbReference type="ARBA" id="ARBA00022723"/>
    </source>
</evidence>
<evidence type="ECO:0000256" key="9">
    <source>
        <dbReference type="SAM" id="SignalP"/>
    </source>
</evidence>
<organism evidence="10 11">
    <name type="scientific">Corchorus olitorius</name>
    <dbReference type="NCBI Taxonomy" id="93759"/>
    <lineage>
        <taxon>Eukaryota</taxon>
        <taxon>Viridiplantae</taxon>
        <taxon>Streptophyta</taxon>
        <taxon>Embryophyta</taxon>
        <taxon>Tracheophyta</taxon>
        <taxon>Spermatophyta</taxon>
        <taxon>Magnoliopsida</taxon>
        <taxon>eudicotyledons</taxon>
        <taxon>Gunneridae</taxon>
        <taxon>Pentapetalae</taxon>
        <taxon>rosids</taxon>
        <taxon>malvids</taxon>
        <taxon>Malvales</taxon>
        <taxon>Malvaceae</taxon>
        <taxon>Grewioideae</taxon>
        <taxon>Apeibeae</taxon>
        <taxon>Corchorus</taxon>
    </lineage>
</organism>
<dbReference type="GO" id="GO:0005506">
    <property type="term" value="F:iron ion binding"/>
    <property type="evidence" value="ECO:0007669"/>
    <property type="project" value="InterPro"/>
</dbReference>
<dbReference type="AlphaFoldDB" id="A0A1R3HK23"/>
<gene>
    <name evidence="10" type="ORF">COLO4_28558</name>
</gene>
<keyword evidence="3 7" id="KW-0479">Metal-binding</keyword>
<evidence type="ECO:0000256" key="7">
    <source>
        <dbReference type="PIRSR" id="PIRSR602401-1"/>
    </source>
</evidence>
<evidence type="ECO:0000313" key="11">
    <source>
        <dbReference type="Proteomes" id="UP000187203"/>
    </source>
</evidence>
<dbReference type="GO" id="GO:0020037">
    <property type="term" value="F:heme binding"/>
    <property type="evidence" value="ECO:0007669"/>
    <property type="project" value="InterPro"/>
</dbReference>
<dbReference type="OrthoDB" id="1055148at2759"/>
<keyword evidence="6 8" id="KW-0503">Monooxygenase</keyword>
<comment type="similarity">
    <text evidence="1 8">Belongs to the cytochrome P450 family.</text>
</comment>
<evidence type="ECO:0000256" key="5">
    <source>
        <dbReference type="ARBA" id="ARBA00023004"/>
    </source>
</evidence>
<dbReference type="EMBL" id="AWUE01019960">
    <property type="protein sequence ID" value="OMO70651.1"/>
    <property type="molecule type" value="Genomic_DNA"/>
</dbReference>
<evidence type="ECO:0000256" key="1">
    <source>
        <dbReference type="ARBA" id="ARBA00010617"/>
    </source>
</evidence>